<feature type="compositionally biased region" description="Low complexity" evidence="1">
    <location>
        <begin position="177"/>
        <end position="188"/>
    </location>
</feature>
<feature type="compositionally biased region" description="Low complexity" evidence="1">
    <location>
        <begin position="220"/>
        <end position="235"/>
    </location>
</feature>
<proteinExistence type="predicted"/>
<protein>
    <submittedName>
        <fullName evidence="2">Uncharacterized protein</fullName>
    </submittedName>
</protein>
<reference evidence="2" key="1">
    <citation type="submission" date="2021-05" db="EMBL/GenBank/DDBJ databases">
        <authorList>
            <person name="Arsene-Ploetze F."/>
        </authorList>
    </citation>
    <scope>NUCLEOTIDE SEQUENCE</scope>
    <source>
        <strain evidence="2">DSM 42138</strain>
    </source>
</reference>
<name>A0A9W4DSG2_9ACTN</name>
<feature type="region of interest" description="Disordered" evidence="1">
    <location>
        <begin position="1"/>
        <end position="298"/>
    </location>
</feature>
<dbReference type="AlphaFoldDB" id="A0A9W4DSG2"/>
<accession>A0A9W4DSG2</accession>
<keyword evidence="3" id="KW-1185">Reference proteome</keyword>
<feature type="compositionally biased region" description="Low complexity" evidence="1">
    <location>
        <begin position="132"/>
        <end position="145"/>
    </location>
</feature>
<feature type="compositionally biased region" description="Basic residues" evidence="1">
    <location>
        <begin position="194"/>
        <end position="211"/>
    </location>
</feature>
<feature type="compositionally biased region" description="Basic residues" evidence="1">
    <location>
        <begin position="54"/>
        <end position="74"/>
    </location>
</feature>
<evidence type="ECO:0000313" key="3">
    <source>
        <dbReference type="Proteomes" id="UP001152519"/>
    </source>
</evidence>
<sequence>MPPGAFPCGVLHQPVDGPRQTGGPRARPLPMGGPARPLPLARPHRRDPRPGRGTARHGLRRERRHRRGRPRAGRAVRQPRAGRRGPGAPGVVPLARRLRRGTRARARQRGRGRLRGHVLLDAGRPGLPQQPAGARRGAGVLRAAGDQPGADRPALLPPGHRAGRPGRRRRRDHVLPRRLLARLAGRPRPALPRRAARDRRGRGRLRAQRGQRRPERRAAARGGRALRPAEGPGLRAGRRRPGGVPQGGRQRQVLHDGGAAGAARLNPARTAPGDPRHPGGAPGTVEPGTWQDRGHDSR</sequence>
<comment type="caution">
    <text evidence="2">The sequence shown here is derived from an EMBL/GenBank/DDBJ whole genome shotgun (WGS) entry which is preliminary data.</text>
</comment>
<feature type="compositionally biased region" description="Basic residues" evidence="1">
    <location>
        <begin position="161"/>
        <end position="172"/>
    </location>
</feature>
<evidence type="ECO:0000313" key="2">
    <source>
        <dbReference type="EMBL" id="CAG6395418.1"/>
    </source>
</evidence>
<evidence type="ECO:0000256" key="1">
    <source>
        <dbReference type="SAM" id="MobiDB-lite"/>
    </source>
</evidence>
<dbReference type="Proteomes" id="UP001152519">
    <property type="component" value="Unassembled WGS sequence"/>
</dbReference>
<organism evidence="2 3">
    <name type="scientific">Actinacidiphila cocklensis</name>
    <dbReference type="NCBI Taxonomy" id="887465"/>
    <lineage>
        <taxon>Bacteria</taxon>
        <taxon>Bacillati</taxon>
        <taxon>Actinomycetota</taxon>
        <taxon>Actinomycetes</taxon>
        <taxon>Kitasatosporales</taxon>
        <taxon>Streptomycetaceae</taxon>
        <taxon>Actinacidiphila</taxon>
    </lineage>
</organism>
<dbReference type="EMBL" id="CAJSLV010000062">
    <property type="protein sequence ID" value="CAG6395418.1"/>
    <property type="molecule type" value="Genomic_DNA"/>
</dbReference>
<feature type="compositionally biased region" description="Basic residues" evidence="1">
    <location>
        <begin position="96"/>
        <end position="116"/>
    </location>
</feature>
<gene>
    <name evidence="2" type="ORF">SCOCK_320019</name>
</gene>